<dbReference type="PANTHER" id="PTHR24256">
    <property type="entry name" value="TRYPTASE-RELATED"/>
    <property type="match status" value="1"/>
</dbReference>
<dbReference type="SUPFAM" id="SSF50494">
    <property type="entry name" value="Trypsin-like serine proteases"/>
    <property type="match status" value="1"/>
</dbReference>
<gene>
    <name evidence="9" type="ORF">NEZAVI_LOCUS8026</name>
</gene>
<evidence type="ECO:0000256" key="5">
    <source>
        <dbReference type="ARBA" id="ARBA00068096"/>
    </source>
</evidence>
<dbReference type="SMART" id="SM00020">
    <property type="entry name" value="Tryp_SPc"/>
    <property type="match status" value="1"/>
</dbReference>
<sequence>MVCRRFILNILVSLIFFQTTVNGCCNSNCETEKKECKCVQFYLCKNDTNGDKFIIEDGSSVLEARTGGLCSGDEVPCCKLKARTPCPLCQAQCGKRKPAFIDARITGSTTNFGEFPWMIALFRMVVNNTYCEEPKYLSGGALIHRNIVLTTAHSVISVKNNASLGLIARAGAWDLQNVNEAEKLQNRVVAEIIIHPRFNPANLWNDFAILRLDNPFILADHISTICLPPPGKIISRGNCVVTGWGKEKYADPNYKPSVLKSIDLQVVSRTDCTSQFRRTRAGPDFILHESFICAGGIEGVDTCAGDGGSPLVCPIDSSGNFYELSGLVSWGIGCGNAIPGVYASVGYAHGWITYTMRNLRLNSC</sequence>
<keyword evidence="2" id="KW-0964">Secreted</keyword>
<dbReference type="GO" id="GO:0005576">
    <property type="term" value="C:extracellular region"/>
    <property type="evidence" value="ECO:0007669"/>
    <property type="project" value="UniProtKB-SubCell"/>
</dbReference>
<feature type="domain" description="Peptidase S1" evidence="8">
    <location>
        <begin position="105"/>
        <end position="357"/>
    </location>
</feature>
<protein>
    <recommendedName>
        <fullName evidence="5">Phenoloxidase-activating factor 2</fullName>
    </recommendedName>
    <alternativeName>
        <fullName evidence="6">Prophenoloxidase-activating factor II</fullName>
    </alternativeName>
</protein>
<evidence type="ECO:0000256" key="1">
    <source>
        <dbReference type="ARBA" id="ARBA00004613"/>
    </source>
</evidence>
<dbReference type="InterPro" id="IPR009003">
    <property type="entry name" value="Peptidase_S1_PA"/>
</dbReference>
<dbReference type="Pfam" id="PF00089">
    <property type="entry name" value="Trypsin"/>
    <property type="match status" value="1"/>
</dbReference>
<dbReference type="InterPro" id="IPR001254">
    <property type="entry name" value="Trypsin_dom"/>
</dbReference>
<dbReference type="Proteomes" id="UP001152798">
    <property type="component" value="Chromosome 4"/>
</dbReference>
<reference evidence="9" key="1">
    <citation type="submission" date="2022-01" db="EMBL/GenBank/DDBJ databases">
        <authorList>
            <person name="King R."/>
        </authorList>
    </citation>
    <scope>NUCLEOTIDE SEQUENCE</scope>
</reference>
<evidence type="ECO:0000259" key="8">
    <source>
        <dbReference type="PROSITE" id="PS50240"/>
    </source>
</evidence>
<evidence type="ECO:0000256" key="7">
    <source>
        <dbReference type="SAM" id="SignalP"/>
    </source>
</evidence>
<dbReference type="InterPro" id="IPR001314">
    <property type="entry name" value="Peptidase_S1A"/>
</dbReference>
<evidence type="ECO:0000256" key="6">
    <source>
        <dbReference type="ARBA" id="ARBA00076468"/>
    </source>
</evidence>
<proteinExistence type="inferred from homology"/>
<evidence type="ECO:0000256" key="4">
    <source>
        <dbReference type="ARBA" id="ARBA00024195"/>
    </source>
</evidence>
<keyword evidence="3" id="KW-1015">Disulfide bond</keyword>
<dbReference type="EMBL" id="OV725080">
    <property type="protein sequence ID" value="CAH1398358.1"/>
    <property type="molecule type" value="Genomic_DNA"/>
</dbReference>
<evidence type="ECO:0000313" key="10">
    <source>
        <dbReference type="Proteomes" id="UP001152798"/>
    </source>
</evidence>
<evidence type="ECO:0000313" key="9">
    <source>
        <dbReference type="EMBL" id="CAH1398358.1"/>
    </source>
</evidence>
<keyword evidence="10" id="KW-1185">Reference proteome</keyword>
<comment type="similarity">
    <text evidence="4">Belongs to the peptidase S1 family. CLIP subfamily.</text>
</comment>
<keyword evidence="7" id="KW-0732">Signal</keyword>
<dbReference type="Gene3D" id="2.40.10.10">
    <property type="entry name" value="Trypsin-like serine proteases"/>
    <property type="match status" value="2"/>
</dbReference>
<dbReference type="InterPro" id="IPR043504">
    <property type="entry name" value="Peptidase_S1_PA_chymotrypsin"/>
</dbReference>
<dbReference type="InterPro" id="IPR051487">
    <property type="entry name" value="Ser/Thr_Proteases_Immune/Dev"/>
</dbReference>
<dbReference type="AlphaFoldDB" id="A0A9P0HAF0"/>
<accession>A0A9P0HAF0</accession>
<feature type="chain" id="PRO_5040180798" description="Phenoloxidase-activating factor 2" evidence="7">
    <location>
        <begin position="24"/>
        <end position="364"/>
    </location>
</feature>
<dbReference type="FunFam" id="2.40.10.10:FF:000038">
    <property type="entry name" value="Serine protease"/>
    <property type="match status" value="1"/>
</dbReference>
<organism evidence="9 10">
    <name type="scientific">Nezara viridula</name>
    <name type="common">Southern green stink bug</name>
    <name type="synonym">Cimex viridulus</name>
    <dbReference type="NCBI Taxonomy" id="85310"/>
    <lineage>
        <taxon>Eukaryota</taxon>
        <taxon>Metazoa</taxon>
        <taxon>Ecdysozoa</taxon>
        <taxon>Arthropoda</taxon>
        <taxon>Hexapoda</taxon>
        <taxon>Insecta</taxon>
        <taxon>Pterygota</taxon>
        <taxon>Neoptera</taxon>
        <taxon>Paraneoptera</taxon>
        <taxon>Hemiptera</taxon>
        <taxon>Heteroptera</taxon>
        <taxon>Panheteroptera</taxon>
        <taxon>Pentatomomorpha</taxon>
        <taxon>Pentatomoidea</taxon>
        <taxon>Pentatomidae</taxon>
        <taxon>Pentatominae</taxon>
        <taxon>Nezara</taxon>
    </lineage>
</organism>
<feature type="signal peptide" evidence="7">
    <location>
        <begin position="1"/>
        <end position="23"/>
    </location>
</feature>
<dbReference type="GO" id="GO:0006508">
    <property type="term" value="P:proteolysis"/>
    <property type="evidence" value="ECO:0007669"/>
    <property type="project" value="InterPro"/>
</dbReference>
<dbReference type="OrthoDB" id="6261922at2759"/>
<evidence type="ECO:0000256" key="2">
    <source>
        <dbReference type="ARBA" id="ARBA00022525"/>
    </source>
</evidence>
<evidence type="ECO:0000256" key="3">
    <source>
        <dbReference type="ARBA" id="ARBA00023157"/>
    </source>
</evidence>
<dbReference type="PRINTS" id="PR00722">
    <property type="entry name" value="CHYMOTRYPSIN"/>
</dbReference>
<comment type="subcellular location">
    <subcellularLocation>
        <location evidence="1">Secreted</location>
    </subcellularLocation>
</comment>
<dbReference type="PROSITE" id="PS50240">
    <property type="entry name" value="TRYPSIN_DOM"/>
    <property type="match status" value="1"/>
</dbReference>
<name>A0A9P0HAF0_NEZVI</name>
<dbReference type="CDD" id="cd00190">
    <property type="entry name" value="Tryp_SPc"/>
    <property type="match status" value="1"/>
</dbReference>
<dbReference type="GO" id="GO:0004252">
    <property type="term" value="F:serine-type endopeptidase activity"/>
    <property type="evidence" value="ECO:0007669"/>
    <property type="project" value="InterPro"/>
</dbReference>